<evidence type="ECO:0000256" key="3">
    <source>
        <dbReference type="ARBA" id="ARBA00012636"/>
    </source>
</evidence>
<keyword evidence="6 11" id="KW-0808">Transferase</keyword>
<dbReference type="InParanoid" id="K0KSC9"/>
<dbReference type="PIRSF" id="PIRSF001363">
    <property type="entry name" value="Malate_synth"/>
    <property type="match status" value="1"/>
</dbReference>
<dbReference type="HOGENOM" id="CLU_018928_3_0_1"/>
<dbReference type="GO" id="GO:0006097">
    <property type="term" value="P:glyoxylate cycle"/>
    <property type="evidence" value="ECO:0007669"/>
    <property type="project" value="UniProtKB-UniPathway"/>
</dbReference>
<feature type="domain" description="Malate synthase TIM barrel" evidence="12">
    <location>
        <begin position="171"/>
        <end position="417"/>
    </location>
</feature>
<name>K0KSC9_WICCF</name>
<dbReference type="GO" id="GO:0005782">
    <property type="term" value="C:peroxisomal matrix"/>
    <property type="evidence" value="ECO:0007669"/>
    <property type="project" value="UniProtKB-SubCell"/>
</dbReference>
<evidence type="ECO:0000256" key="7">
    <source>
        <dbReference type="ARBA" id="ARBA00023140"/>
    </source>
</evidence>
<feature type="active site" description="Proton acceptor" evidence="10">
    <location>
        <position position="175"/>
    </location>
</feature>
<comment type="caution">
    <text evidence="15">The sequence shown here is derived from an EMBL/GenBank/DDBJ whole genome shotgun (WGS) entry which is preliminary data.</text>
</comment>
<dbReference type="InterPro" id="IPR001465">
    <property type="entry name" value="Malate_synthase_TIM"/>
</dbReference>
<dbReference type="Pfam" id="PF01274">
    <property type="entry name" value="MS_TIM-barrel"/>
    <property type="match status" value="1"/>
</dbReference>
<evidence type="ECO:0000256" key="9">
    <source>
        <dbReference type="ARBA" id="ARBA00062394"/>
    </source>
</evidence>
<dbReference type="UniPathway" id="UPA00703">
    <property type="reaction ID" value="UER00720"/>
</dbReference>
<evidence type="ECO:0000256" key="6">
    <source>
        <dbReference type="ARBA" id="ARBA00022679"/>
    </source>
</evidence>
<feature type="active site" description="Proton donor" evidence="10">
    <location>
        <position position="459"/>
    </location>
</feature>
<dbReference type="AlphaFoldDB" id="K0KSC9"/>
<evidence type="ECO:0000313" key="15">
    <source>
        <dbReference type="EMBL" id="CCH46076.1"/>
    </source>
</evidence>
<keyword evidence="5 11" id="KW-0816">Tricarboxylic acid cycle</keyword>
<dbReference type="Gene3D" id="1.20.1220.12">
    <property type="entry name" value="Malate synthase, domain III"/>
    <property type="match status" value="1"/>
</dbReference>
<dbReference type="PANTHER" id="PTHR42902:SF1">
    <property type="entry name" value="MALATE SYNTHASE 1-RELATED"/>
    <property type="match status" value="1"/>
</dbReference>
<dbReference type="EMBL" id="CAIF01000224">
    <property type="protein sequence ID" value="CCH46076.1"/>
    <property type="molecule type" value="Genomic_DNA"/>
</dbReference>
<dbReference type="InterPro" id="IPR006252">
    <property type="entry name" value="Malate_synthA"/>
</dbReference>
<evidence type="ECO:0000259" key="13">
    <source>
        <dbReference type="Pfam" id="PF20656"/>
    </source>
</evidence>
<comment type="similarity">
    <text evidence="2 11">Belongs to the malate synthase family.</text>
</comment>
<dbReference type="CDD" id="cd00727">
    <property type="entry name" value="malate_synt_A"/>
    <property type="match status" value="1"/>
</dbReference>
<comment type="catalytic activity">
    <reaction evidence="8 11">
        <text>glyoxylate + acetyl-CoA + H2O = (S)-malate + CoA + H(+)</text>
        <dbReference type="Rhea" id="RHEA:18181"/>
        <dbReference type="ChEBI" id="CHEBI:15377"/>
        <dbReference type="ChEBI" id="CHEBI:15378"/>
        <dbReference type="ChEBI" id="CHEBI:15589"/>
        <dbReference type="ChEBI" id="CHEBI:36655"/>
        <dbReference type="ChEBI" id="CHEBI:57287"/>
        <dbReference type="ChEBI" id="CHEBI:57288"/>
        <dbReference type="EC" id="2.3.3.9"/>
    </reaction>
</comment>
<dbReference type="Pfam" id="PF20656">
    <property type="entry name" value="MS_N"/>
    <property type="match status" value="1"/>
</dbReference>
<dbReference type="InterPro" id="IPR046363">
    <property type="entry name" value="MS_N_TIM-barrel_dom"/>
</dbReference>
<dbReference type="SUPFAM" id="SSF51645">
    <property type="entry name" value="Malate synthase G"/>
    <property type="match status" value="1"/>
</dbReference>
<dbReference type="NCBIfam" id="TIGR01344">
    <property type="entry name" value="malate_syn_A"/>
    <property type="match status" value="1"/>
</dbReference>
<dbReference type="PROSITE" id="PS00510">
    <property type="entry name" value="MALATE_SYNTHASE"/>
    <property type="match status" value="1"/>
</dbReference>
<dbReference type="InterPro" id="IPR011076">
    <property type="entry name" value="Malate_synth_sf"/>
</dbReference>
<dbReference type="Proteomes" id="UP000009328">
    <property type="component" value="Unassembled WGS sequence"/>
</dbReference>
<keyword evidence="4 11" id="KW-0329">Glyoxylate bypass</keyword>
<evidence type="ECO:0000256" key="5">
    <source>
        <dbReference type="ARBA" id="ARBA00022532"/>
    </source>
</evidence>
<dbReference type="PANTHER" id="PTHR42902">
    <property type="entry name" value="MALATE SYNTHASE"/>
    <property type="match status" value="1"/>
</dbReference>
<comment type="subunit">
    <text evidence="9">Interacts with PEX9.</text>
</comment>
<evidence type="ECO:0000256" key="11">
    <source>
        <dbReference type="RuleBase" id="RU000555"/>
    </source>
</evidence>
<protein>
    <recommendedName>
        <fullName evidence="3 11">Malate synthase</fullName>
        <ecNumber evidence="3 11">2.3.3.9</ecNumber>
    </recommendedName>
</protein>
<keyword evidence="16" id="KW-1185">Reference proteome</keyword>
<dbReference type="Pfam" id="PF20659">
    <property type="entry name" value="MS_C"/>
    <property type="match status" value="1"/>
</dbReference>
<dbReference type="FunFam" id="1.20.1220.12:FF:000001">
    <property type="entry name" value="Malate synthase"/>
    <property type="match status" value="1"/>
</dbReference>
<keyword evidence="15" id="KW-0012">Acyltransferase</keyword>
<dbReference type="InterPro" id="IPR048356">
    <property type="entry name" value="MS_N"/>
</dbReference>
<comment type="subcellular location">
    <subcellularLocation>
        <location evidence="1">Peroxisome matrix</location>
    </subcellularLocation>
</comment>
<sequence>MTNYNNPFPDTQDLLKGVEIKAKIPENAKHILTSDALSFIAILHRSFNKTRKQLLSNRELEQSKRDDGILPNFLPETEYIRNDPNWKGPSLGPKLQDRRVEITGPASRTMLINALNANVATYMCDLEDSSTPTWFNVIDGQVNLYDAVRKTITSKKGTKEYKLNLSKHLPTLIVRPRGWHLDEKHILIDGEPISGSILDFGLYFYHNAKESINQGFGPYFYLPKMEHHLEAKLWNDIFNVSQDYLNIPRGTIRATVLIETLPAAFQMDEIIYQLRDHSSGLNCGRWDYIFSYIKSLRNHSDFILPDRSQVTMNVGFMSSYVKLLIYTCHKRQVHAMGGMAAQIPIKNDAKANSIAMENVKKDKLREFNAGHDGTWIAHPALAPIANEIFKEMLTPNQIQSSKGIENYKPITQRDLLSPFIPNAKITEQGIKSNLIIGLSYIEAWLRGIGCVPINFLMEDAATAEVSRSQLYQWVKHGAKTDSGKTITADYTLGLLKQVVQELSGKANNGHKFNEAANFFKDDVSGKKYHDFLTTLIYDDVTTIERSLSANKL</sequence>
<dbReference type="InterPro" id="IPR048355">
    <property type="entry name" value="MS_C"/>
</dbReference>
<feature type="domain" description="Malate synthase C-terminal" evidence="14">
    <location>
        <begin position="424"/>
        <end position="540"/>
    </location>
</feature>
<evidence type="ECO:0000256" key="8">
    <source>
        <dbReference type="ARBA" id="ARBA00047918"/>
    </source>
</evidence>
<evidence type="ECO:0000259" key="14">
    <source>
        <dbReference type="Pfam" id="PF20659"/>
    </source>
</evidence>
<evidence type="ECO:0000256" key="10">
    <source>
        <dbReference type="PIRSR" id="PIRSR001363-1"/>
    </source>
</evidence>
<evidence type="ECO:0000256" key="1">
    <source>
        <dbReference type="ARBA" id="ARBA00004253"/>
    </source>
</evidence>
<dbReference type="Gene3D" id="3.20.20.360">
    <property type="entry name" value="Malate synthase, domain 3"/>
    <property type="match status" value="1"/>
</dbReference>
<dbReference type="eggNOG" id="KOG1261">
    <property type="taxonomic scope" value="Eukaryota"/>
</dbReference>
<evidence type="ECO:0000259" key="12">
    <source>
        <dbReference type="Pfam" id="PF01274"/>
    </source>
</evidence>
<accession>K0KSC9</accession>
<dbReference type="InterPro" id="IPR044856">
    <property type="entry name" value="Malate_synth_C_sf"/>
</dbReference>
<dbReference type="GO" id="GO:0006099">
    <property type="term" value="P:tricarboxylic acid cycle"/>
    <property type="evidence" value="ECO:0007669"/>
    <property type="project" value="UniProtKB-KW"/>
</dbReference>
<dbReference type="EC" id="2.3.3.9" evidence="3 11"/>
<evidence type="ECO:0000313" key="16">
    <source>
        <dbReference type="Proteomes" id="UP000009328"/>
    </source>
</evidence>
<evidence type="ECO:0000256" key="2">
    <source>
        <dbReference type="ARBA" id="ARBA00006394"/>
    </source>
</evidence>
<evidence type="ECO:0000256" key="4">
    <source>
        <dbReference type="ARBA" id="ARBA00022435"/>
    </source>
</evidence>
<keyword evidence="7" id="KW-0576">Peroxisome</keyword>
<dbReference type="InterPro" id="IPR019830">
    <property type="entry name" value="Malate_synthase_CS"/>
</dbReference>
<dbReference type="GO" id="GO:0004474">
    <property type="term" value="F:malate synthase activity"/>
    <property type="evidence" value="ECO:0007669"/>
    <property type="project" value="UniProtKB-EC"/>
</dbReference>
<organism evidence="15 16">
    <name type="scientific">Wickerhamomyces ciferrii (strain ATCC 14091 / BCRC 22168 / CBS 111 / JCM 3599 / NBRC 0793 / NRRL Y-1031 F-60-10)</name>
    <name type="common">Yeast</name>
    <name type="synonym">Pichia ciferrii</name>
    <dbReference type="NCBI Taxonomy" id="1206466"/>
    <lineage>
        <taxon>Eukaryota</taxon>
        <taxon>Fungi</taxon>
        <taxon>Dikarya</taxon>
        <taxon>Ascomycota</taxon>
        <taxon>Saccharomycotina</taxon>
        <taxon>Saccharomycetes</taxon>
        <taxon>Phaffomycetales</taxon>
        <taxon>Wickerhamomycetaceae</taxon>
        <taxon>Wickerhamomyces</taxon>
    </lineage>
</organism>
<dbReference type="FunFam" id="3.20.20.360:FF:000001">
    <property type="entry name" value="Malate synthase"/>
    <property type="match status" value="1"/>
</dbReference>
<dbReference type="STRING" id="1206466.K0KSC9"/>
<gene>
    <name evidence="15" type="primary">MLS2</name>
    <name evidence="15" type="ORF">BN7_5664</name>
</gene>
<proteinExistence type="inferred from homology"/>
<reference evidence="15 16" key="1">
    <citation type="journal article" date="2012" name="Eukaryot. Cell">
        <title>Draft genome sequence of Wickerhamomyces ciferrii NRRL Y-1031 F-60-10.</title>
        <authorList>
            <person name="Schneider J."/>
            <person name="Andrea H."/>
            <person name="Blom J."/>
            <person name="Jaenicke S."/>
            <person name="Ruckert C."/>
            <person name="Schorsch C."/>
            <person name="Szczepanowski R."/>
            <person name="Farwick M."/>
            <person name="Goesmann A."/>
            <person name="Puhler A."/>
            <person name="Schaffer S."/>
            <person name="Tauch A."/>
            <person name="Kohler T."/>
            <person name="Brinkrolf K."/>
        </authorList>
    </citation>
    <scope>NUCLEOTIDE SEQUENCE [LARGE SCALE GENOMIC DNA]</scope>
    <source>
        <strain evidence="16">ATCC 14091 / BCRC 22168 / CBS 111 / JCM 3599 / NBRC 0793 / NRRL Y-1031 F-60-10</strain>
    </source>
</reference>
<feature type="domain" description="Malate synthase N-terminal" evidence="13">
    <location>
        <begin position="16"/>
        <end position="79"/>
    </location>
</feature>
<comment type="pathway">
    <text evidence="11">Carbohydrate metabolism; glyoxylate cycle; (S)-malate from isocitrate: step 2/2.</text>
</comment>